<dbReference type="EMBL" id="WKEW01000005">
    <property type="protein sequence ID" value="MCF5055969.1"/>
    <property type="molecule type" value="Genomic_DNA"/>
</dbReference>
<reference evidence="2 3" key="1">
    <citation type="submission" date="2019-11" db="EMBL/GenBank/DDBJ databases">
        <title>Epiphytic Pseudomonas syringae from cherry orchards.</title>
        <authorList>
            <person name="Hulin M.T."/>
        </authorList>
    </citation>
    <scope>NUCLEOTIDE SEQUENCE [LARGE SCALE GENOMIC DNA]</scope>
    <source>
        <strain evidence="2 3">PA-6-9F</strain>
    </source>
</reference>
<gene>
    <name evidence="2" type="ORF">GIW75_03090</name>
</gene>
<proteinExistence type="predicted"/>
<dbReference type="InterPro" id="IPR010546">
    <property type="entry name" value="DUF1120"/>
</dbReference>
<dbReference type="Proteomes" id="UP000814172">
    <property type="component" value="Unassembled WGS sequence"/>
</dbReference>
<keyword evidence="1" id="KW-0732">Signal</keyword>
<name>A0AAP7CUT7_9PSED</name>
<dbReference type="GeneID" id="55542122"/>
<dbReference type="RefSeq" id="WP_092238103.1">
    <property type="nucleotide sequence ID" value="NZ_CAXAQB010000019.1"/>
</dbReference>
<feature type="chain" id="PRO_5044475996" evidence="1">
    <location>
        <begin position="23"/>
        <end position="206"/>
    </location>
</feature>
<protein>
    <submittedName>
        <fullName evidence="2">DUF1120 domain-containing protein</fullName>
    </submittedName>
</protein>
<dbReference type="AlphaFoldDB" id="A0AAP7CUT7"/>
<accession>A0AAP7CUT7</accession>
<comment type="caution">
    <text evidence="2">The sequence shown here is derived from an EMBL/GenBank/DDBJ whole genome shotgun (WGS) entry which is preliminary data.</text>
</comment>
<evidence type="ECO:0000256" key="1">
    <source>
        <dbReference type="SAM" id="SignalP"/>
    </source>
</evidence>
<evidence type="ECO:0000313" key="2">
    <source>
        <dbReference type="EMBL" id="MCF5055969.1"/>
    </source>
</evidence>
<sequence length="206" mass="21462">MKLSSAVPLVALLYATASVALAASDTELAIKGSITPSACEPLVSSDGMVDFGKISVKQLNSDSYTPLPDERLLLNVHCDGPTFFTLNSIDNRSGSSAHHDMYHGLGMTPDGEKLGGTGFGFYGLIADGVSRNSIISTDGGVTWHPAAVISPMSLTAVAAGRELVPIAVQNLDAELALFTHIAPADGLTLIDEVPLDGHVTVQVNYL</sequence>
<evidence type="ECO:0000313" key="3">
    <source>
        <dbReference type="Proteomes" id="UP000814172"/>
    </source>
</evidence>
<dbReference type="Pfam" id="PF06551">
    <property type="entry name" value="DUF1120"/>
    <property type="match status" value="1"/>
</dbReference>
<keyword evidence="3" id="KW-1185">Reference proteome</keyword>
<feature type="signal peptide" evidence="1">
    <location>
        <begin position="1"/>
        <end position="22"/>
    </location>
</feature>
<organism evidence="2 3">
    <name type="scientific">Pseudomonas proteolytica</name>
    <dbReference type="NCBI Taxonomy" id="219574"/>
    <lineage>
        <taxon>Bacteria</taxon>
        <taxon>Pseudomonadati</taxon>
        <taxon>Pseudomonadota</taxon>
        <taxon>Gammaproteobacteria</taxon>
        <taxon>Pseudomonadales</taxon>
        <taxon>Pseudomonadaceae</taxon>
        <taxon>Pseudomonas</taxon>
    </lineage>
</organism>